<gene>
    <name evidence="9" type="ORF">N7456_007910</name>
</gene>
<comment type="caution">
    <text evidence="9">The sequence shown here is derived from an EMBL/GenBank/DDBJ whole genome shotgun (WGS) entry which is preliminary data.</text>
</comment>
<protein>
    <submittedName>
        <fullName evidence="9">Fungal-specific transcription factor protein</fullName>
    </submittedName>
</protein>
<evidence type="ECO:0000256" key="2">
    <source>
        <dbReference type="ARBA" id="ARBA00022723"/>
    </source>
</evidence>
<evidence type="ECO:0000256" key="3">
    <source>
        <dbReference type="ARBA" id="ARBA00023015"/>
    </source>
</evidence>
<feature type="region of interest" description="Disordered" evidence="7">
    <location>
        <begin position="99"/>
        <end position="148"/>
    </location>
</feature>
<feature type="compositionally biased region" description="Polar residues" evidence="7">
    <location>
        <begin position="113"/>
        <end position="123"/>
    </location>
</feature>
<evidence type="ECO:0000256" key="5">
    <source>
        <dbReference type="ARBA" id="ARBA00023163"/>
    </source>
</evidence>
<feature type="region of interest" description="Disordered" evidence="7">
    <location>
        <begin position="1"/>
        <end position="41"/>
    </location>
</feature>
<dbReference type="InterPro" id="IPR050613">
    <property type="entry name" value="Sec_Metabolite_Reg"/>
</dbReference>
<dbReference type="Pfam" id="PF00172">
    <property type="entry name" value="Zn_clus"/>
    <property type="match status" value="1"/>
</dbReference>
<dbReference type="Pfam" id="PF04082">
    <property type="entry name" value="Fungal_trans"/>
    <property type="match status" value="1"/>
</dbReference>
<dbReference type="PANTHER" id="PTHR31001:SF74">
    <property type="entry name" value="ZN(II)2CYS6 TRANSCRIPTION FACTOR (EUROFUNG)"/>
    <property type="match status" value="1"/>
</dbReference>
<dbReference type="SMART" id="SM00906">
    <property type="entry name" value="Fungal_trans"/>
    <property type="match status" value="1"/>
</dbReference>
<keyword evidence="2" id="KW-0479">Metal-binding</keyword>
<dbReference type="SUPFAM" id="SSF57701">
    <property type="entry name" value="Zn2/Cys6 DNA-binding domain"/>
    <property type="match status" value="1"/>
</dbReference>
<keyword evidence="3" id="KW-0805">Transcription regulation</keyword>
<evidence type="ECO:0000256" key="6">
    <source>
        <dbReference type="ARBA" id="ARBA00023242"/>
    </source>
</evidence>
<proteinExistence type="predicted"/>
<dbReference type="OrthoDB" id="4934715at2759"/>
<keyword evidence="4" id="KW-0238">DNA-binding</keyword>
<evidence type="ECO:0000256" key="7">
    <source>
        <dbReference type="SAM" id="MobiDB-lite"/>
    </source>
</evidence>
<dbReference type="Proteomes" id="UP001149165">
    <property type="component" value="Unassembled WGS sequence"/>
</dbReference>
<keyword evidence="10" id="KW-1185">Reference proteome</keyword>
<name>A0A9W9FBU7_9EURO</name>
<dbReference type="GO" id="GO:0008270">
    <property type="term" value="F:zinc ion binding"/>
    <property type="evidence" value="ECO:0007669"/>
    <property type="project" value="InterPro"/>
</dbReference>
<dbReference type="SMART" id="SM00066">
    <property type="entry name" value="GAL4"/>
    <property type="match status" value="1"/>
</dbReference>
<evidence type="ECO:0000313" key="10">
    <source>
        <dbReference type="Proteomes" id="UP001149165"/>
    </source>
</evidence>
<dbReference type="CDD" id="cd12148">
    <property type="entry name" value="fungal_TF_MHR"/>
    <property type="match status" value="1"/>
</dbReference>
<dbReference type="GO" id="GO:0003677">
    <property type="term" value="F:DNA binding"/>
    <property type="evidence" value="ECO:0007669"/>
    <property type="project" value="UniProtKB-KW"/>
</dbReference>
<dbReference type="GO" id="GO:0006351">
    <property type="term" value="P:DNA-templated transcription"/>
    <property type="evidence" value="ECO:0007669"/>
    <property type="project" value="InterPro"/>
</dbReference>
<dbReference type="EMBL" id="JAPQKH010000005">
    <property type="protein sequence ID" value="KAJ5097189.1"/>
    <property type="molecule type" value="Genomic_DNA"/>
</dbReference>
<dbReference type="AlphaFoldDB" id="A0A9W9FBU7"/>
<dbReference type="PROSITE" id="PS50048">
    <property type="entry name" value="ZN2_CY6_FUNGAL_2"/>
    <property type="match status" value="1"/>
</dbReference>
<sequence>MENLFKSPSSQRPHPEQPRSPLATTRPPPSRRRDKPQLSCNPCRKRKVRCDRVHPCSNCASRGLSTSCTYTLQPTVARGPAHLQDRINQLEGLVLGLMQQTTSSPGPGVASPNAANNATLSTETQKDQSLDGAENPPPKVPSSPSDYGSIRIRNSESSYVSSAHWTAVLDGISELRDHFEQEDEHSELAIHDTQSFNQFPHPMLFYAGVSSTSSIDSILEAIPSRIVVDRLISRYFNDLDMASGIPHSGKFLREYEEFWKCPRKTPIMWIGLLFGMMCLSTQVQLLFIESKTNPDPNQRNQIFPTKRQAALFREKAIHCLILGHYTKGGPHVLETLIFYLMIEVFPSKDTESGLRILVSMIVTIATQMGYHRDASHFPNISPFAGEIRRRVWAIIVQLDFNISMQMGLARSIKGSQTDVSEPRNLFDSDFDEKCAELPPSRPETEMTPTLYTLAKVRLIAIGAKVADTSTEPKPHSYDAVLGLDEQIDEVKAALPPALKWNGLACSLSVSAEIVMKRIWIEICVHRLKIVLHKRFLILSESSETNSVQEDYSFSRTACLSAAMKILELHHLVDEEIKPDGRLYQCRWRLTASFIHDFLLATSILCFYFQRNTGKFGDEVPETSADLQIGTENNDIDLCRMKKLLKASQHIWQRERYNSRVARDAASALYHTLGAPETGPGCPVPSINGIYFEGQFADMMSGCDFFTDLDLDIQFPSEEFS</sequence>
<feature type="domain" description="Zn(2)-C6 fungal-type" evidence="8">
    <location>
        <begin position="39"/>
        <end position="70"/>
    </location>
</feature>
<dbReference type="InterPro" id="IPR007219">
    <property type="entry name" value="XnlR_reg_dom"/>
</dbReference>
<dbReference type="InterPro" id="IPR001138">
    <property type="entry name" value="Zn2Cys6_DnaBD"/>
</dbReference>
<dbReference type="Gene3D" id="4.10.240.10">
    <property type="entry name" value="Zn(2)-C6 fungal-type DNA-binding domain"/>
    <property type="match status" value="1"/>
</dbReference>
<evidence type="ECO:0000256" key="4">
    <source>
        <dbReference type="ARBA" id="ARBA00023125"/>
    </source>
</evidence>
<dbReference type="PROSITE" id="PS00463">
    <property type="entry name" value="ZN2_CY6_FUNGAL_1"/>
    <property type="match status" value="1"/>
</dbReference>
<organism evidence="9 10">
    <name type="scientific">Penicillium angulare</name>
    <dbReference type="NCBI Taxonomy" id="116970"/>
    <lineage>
        <taxon>Eukaryota</taxon>
        <taxon>Fungi</taxon>
        <taxon>Dikarya</taxon>
        <taxon>Ascomycota</taxon>
        <taxon>Pezizomycotina</taxon>
        <taxon>Eurotiomycetes</taxon>
        <taxon>Eurotiomycetidae</taxon>
        <taxon>Eurotiales</taxon>
        <taxon>Aspergillaceae</taxon>
        <taxon>Penicillium</taxon>
    </lineage>
</organism>
<keyword evidence="6" id="KW-0539">Nucleus</keyword>
<evidence type="ECO:0000313" key="9">
    <source>
        <dbReference type="EMBL" id="KAJ5097189.1"/>
    </source>
</evidence>
<dbReference type="InterPro" id="IPR036864">
    <property type="entry name" value="Zn2-C6_fun-type_DNA-bd_sf"/>
</dbReference>
<keyword evidence="5" id="KW-0804">Transcription</keyword>
<dbReference type="GO" id="GO:0000981">
    <property type="term" value="F:DNA-binding transcription factor activity, RNA polymerase II-specific"/>
    <property type="evidence" value="ECO:0007669"/>
    <property type="project" value="InterPro"/>
</dbReference>
<comment type="subcellular location">
    <subcellularLocation>
        <location evidence="1">Nucleus</location>
    </subcellularLocation>
</comment>
<reference evidence="9" key="1">
    <citation type="submission" date="2022-11" db="EMBL/GenBank/DDBJ databases">
        <authorList>
            <person name="Petersen C."/>
        </authorList>
    </citation>
    <scope>NUCLEOTIDE SEQUENCE</scope>
    <source>
        <strain evidence="9">IBT 30069</strain>
    </source>
</reference>
<dbReference type="GO" id="GO:0005634">
    <property type="term" value="C:nucleus"/>
    <property type="evidence" value="ECO:0007669"/>
    <property type="project" value="UniProtKB-SubCell"/>
</dbReference>
<evidence type="ECO:0000259" key="8">
    <source>
        <dbReference type="PROSITE" id="PS50048"/>
    </source>
</evidence>
<feature type="compositionally biased region" description="Polar residues" evidence="7">
    <location>
        <begin position="1"/>
        <end position="12"/>
    </location>
</feature>
<accession>A0A9W9FBU7</accession>
<dbReference type="PANTHER" id="PTHR31001">
    <property type="entry name" value="UNCHARACTERIZED TRANSCRIPTIONAL REGULATORY PROTEIN"/>
    <property type="match status" value="1"/>
</dbReference>
<evidence type="ECO:0000256" key="1">
    <source>
        <dbReference type="ARBA" id="ARBA00004123"/>
    </source>
</evidence>
<reference evidence="9" key="2">
    <citation type="journal article" date="2023" name="IMA Fungus">
        <title>Comparative genomic study of the Penicillium genus elucidates a diverse pangenome and 15 lateral gene transfer events.</title>
        <authorList>
            <person name="Petersen C."/>
            <person name="Sorensen T."/>
            <person name="Nielsen M.R."/>
            <person name="Sondergaard T.E."/>
            <person name="Sorensen J.L."/>
            <person name="Fitzpatrick D.A."/>
            <person name="Frisvad J.C."/>
            <person name="Nielsen K.L."/>
        </authorList>
    </citation>
    <scope>NUCLEOTIDE SEQUENCE</scope>
    <source>
        <strain evidence="9">IBT 30069</strain>
    </source>
</reference>
<dbReference type="CDD" id="cd00067">
    <property type="entry name" value="GAL4"/>
    <property type="match status" value="1"/>
</dbReference>